<feature type="transmembrane region" description="Helical" evidence="7">
    <location>
        <begin position="64"/>
        <end position="89"/>
    </location>
</feature>
<feature type="domain" description="ABC transporter" evidence="8">
    <location>
        <begin position="346"/>
        <end position="579"/>
    </location>
</feature>
<keyword evidence="4 10" id="KW-0067">ATP-binding</keyword>
<comment type="caution">
    <text evidence="10">The sequence shown here is derived from an EMBL/GenBank/DDBJ whole genome shotgun (WGS) entry which is preliminary data.</text>
</comment>
<dbReference type="InterPro" id="IPR003439">
    <property type="entry name" value="ABC_transporter-like_ATP-bd"/>
</dbReference>
<evidence type="ECO:0000259" key="8">
    <source>
        <dbReference type="PROSITE" id="PS50893"/>
    </source>
</evidence>
<evidence type="ECO:0000256" key="7">
    <source>
        <dbReference type="SAM" id="Phobius"/>
    </source>
</evidence>
<keyword evidence="6 7" id="KW-0472">Membrane</keyword>
<proteinExistence type="predicted"/>
<dbReference type="PROSITE" id="PS00211">
    <property type="entry name" value="ABC_TRANSPORTER_1"/>
    <property type="match status" value="1"/>
</dbReference>
<dbReference type="PROSITE" id="PS50929">
    <property type="entry name" value="ABC_TM1F"/>
    <property type="match status" value="1"/>
</dbReference>
<dbReference type="GO" id="GO:0005524">
    <property type="term" value="F:ATP binding"/>
    <property type="evidence" value="ECO:0007669"/>
    <property type="project" value="UniProtKB-KW"/>
</dbReference>
<dbReference type="Pfam" id="PF00005">
    <property type="entry name" value="ABC_tran"/>
    <property type="match status" value="1"/>
</dbReference>
<dbReference type="CDD" id="cd03228">
    <property type="entry name" value="ABCC_MRP_Like"/>
    <property type="match status" value="1"/>
</dbReference>
<gene>
    <name evidence="10" type="primary">btuD_28</name>
    <name evidence="10" type="ORF">SDC9_10334</name>
</gene>
<evidence type="ECO:0000259" key="9">
    <source>
        <dbReference type="PROSITE" id="PS50929"/>
    </source>
</evidence>
<evidence type="ECO:0000256" key="3">
    <source>
        <dbReference type="ARBA" id="ARBA00022741"/>
    </source>
</evidence>
<accession>A0A644TDZ5</accession>
<evidence type="ECO:0000313" key="10">
    <source>
        <dbReference type="EMBL" id="MPL64677.1"/>
    </source>
</evidence>
<dbReference type="InterPro" id="IPR011527">
    <property type="entry name" value="ABC1_TM_dom"/>
</dbReference>
<dbReference type="InterPro" id="IPR036640">
    <property type="entry name" value="ABC1_TM_sf"/>
</dbReference>
<reference evidence="10" key="1">
    <citation type="submission" date="2019-08" db="EMBL/GenBank/DDBJ databases">
        <authorList>
            <person name="Kucharzyk K."/>
            <person name="Murdoch R.W."/>
            <person name="Higgins S."/>
            <person name="Loffler F."/>
        </authorList>
    </citation>
    <scope>NUCLEOTIDE SEQUENCE</scope>
</reference>
<feature type="transmembrane region" description="Helical" evidence="7">
    <location>
        <begin position="286"/>
        <end position="310"/>
    </location>
</feature>
<keyword evidence="3" id="KW-0547">Nucleotide-binding</keyword>
<dbReference type="GO" id="GO:0015421">
    <property type="term" value="F:ABC-type oligopeptide transporter activity"/>
    <property type="evidence" value="ECO:0007669"/>
    <property type="project" value="TreeGrafter"/>
</dbReference>
<dbReference type="GO" id="GO:0016020">
    <property type="term" value="C:membrane"/>
    <property type="evidence" value="ECO:0007669"/>
    <property type="project" value="UniProtKB-SubCell"/>
</dbReference>
<dbReference type="GO" id="GO:0016887">
    <property type="term" value="F:ATP hydrolysis activity"/>
    <property type="evidence" value="ECO:0007669"/>
    <property type="project" value="InterPro"/>
</dbReference>
<evidence type="ECO:0000256" key="4">
    <source>
        <dbReference type="ARBA" id="ARBA00022840"/>
    </source>
</evidence>
<dbReference type="PANTHER" id="PTHR43394:SF1">
    <property type="entry name" value="ATP-BINDING CASSETTE SUB-FAMILY B MEMBER 10, MITOCHONDRIAL"/>
    <property type="match status" value="1"/>
</dbReference>
<name>A0A644TDZ5_9ZZZZ</name>
<feature type="domain" description="ABC transmembrane type-1" evidence="9">
    <location>
        <begin position="24"/>
        <end position="312"/>
    </location>
</feature>
<comment type="subcellular location">
    <subcellularLocation>
        <location evidence="1">Membrane</location>
        <topology evidence="1">Multi-pass membrane protein</topology>
    </subcellularLocation>
</comment>
<dbReference type="InterPro" id="IPR039421">
    <property type="entry name" value="Type_1_exporter"/>
</dbReference>
<dbReference type="SMART" id="SM00382">
    <property type="entry name" value="AAA"/>
    <property type="match status" value="1"/>
</dbReference>
<dbReference type="InterPro" id="IPR017871">
    <property type="entry name" value="ABC_transporter-like_CS"/>
</dbReference>
<protein>
    <submittedName>
        <fullName evidence="10">Vitamin B12 import ATP-binding protein BtuD</fullName>
    </submittedName>
</protein>
<keyword evidence="2 7" id="KW-0812">Transmembrane</keyword>
<evidence type="ECO:0000256" key="1">
    <source>
        <dbReference type="ARBA" id="ARBA00004141"/>
    </source>
</evidence>
<dbReference type="SUPFAM" id="SSF52540">
    <property type="entry name" value="P-loop containing nucleoside triphosphate hydrolases"/>
    <property type="match status" value="1"/>
</dbReference>
<feature type="transmembrane region" description="Helical" evidence="7">
    <location>
        <begin position="21"/>
        <end position="44"/>
    </location>
</feature>
<dbReference type="InterPro" id="IPR003593">
    <property type="entry name" value="AAA+_ATPase"/>
</dbReference>
<organism evidence="10">
    <name type="scientific">bioreactor metagenome</name>
    <dbReference type="NCBI Taxonomy" id="1076179"/>
    <lineage>
        <taxon>unclassified sequences</taxon>
        <taxon>metagenomes</taxon>
        <taxon>ecological metagenomes</taxon>
    </lineage>
</organism>
<feature type="transmembrane region" description="Helical" evidence="7">
    <location>
        <begin position="255"/>
        <end position="274"/>
    </location>
</feature>
<dbReference type="Gene3D" id="3.40.50.300">
    <property type="entry name" value="P-loop containing nucleotide triphosphate hydrolases"/>
    <property type="match status" value="1"/>
</dbReference>
<dbReference type="InterPro" id="IPR027417">
    <property type="entry name" value="P-loop_NTPase"/>
</dbReference>
<sequence length="588" mass="66313">MKAKLKTLGRALKYVWTKTPIEMFIVTAVSLIEGLLPVSALVVLKKFVDVFTANETYAETGLSSASLAVVWILIMIVQYTIPSITTYLLEVTRERCSKELSMSIVGKCISIQGIAHFEDKQFLDINDWLSFTDRSVGPFLYQINDGVKYCTGFISIFALFASFEYWISIVLTVSIVPSMIIAQKRSLEKSHQEEALEALSRKARYYRNTLLSPAAVKEFKLFSFNKLFKHKLLELFSDMEISNVRFQRKIRNGDILGTSIRIIAIGSIFIFMLGKTRDGTVTIGSFAMYLQSLFQFSNNLLMIALVWAYFEGSYNYFSKFFNFLAMEDTIDISRSRLMLVECVEAIRFENVSFTYPSGKQALRNISFSLKAGERVALVGENGAGKSTIIKLLLRLYDPSEGSIYLNDNAILEYDIASYRCKFSGIFQDFMKYDLTVRENIFSDGSGNDDIMNEFPGVFPESELEKLPDGMSSLLGTTLGGVELSGGQWQRLAILRGLAKPHEVLLVDEPTASIDPIEESRIFELVFSRNEGITLCVTHRLGSVKEASRIIVLKDGEVVGDGSHNELIVTNDYYNRLYMSQASMYESKP</sequence>
<keyword evidence="5 7" id="KW-1133">Transmembrane helix</keyword>
<evidence type="ECO:0000256" key="2">
    <source>
        <dbReference type="ARBA" id="ARBA00022692"/>
    </source>
</evidence>
<dbReference type="SUPFAM" id="SSF90123">
    <property type="entry name" value="ABC transporter transmembrane region"/>
    <property type="match status" value="1"/>
</dbReference>
<dbReference type="AlphaFoldDB" id="A0A644TDZ5"/>
<dbReference type="Gene3D" id="1.20.1560.10">
    <property type="entry name" value="ABC transporter type 1, transmembrane domain"/>
    <property type="match status" value="1"/>
</dbReference>
<dbReference type="PANTHER" id="PTHR43394">
    <property type="entry name" value="ATP-DEPENDENT PERMEASE MDL1, MITOCHONDRIAL"/>
    <property type="match status" value="1"/>
</dbReference>
<evidence type="ECO:0000256" key="6">
    <source>
        <dbReference type="ARBA" id="ARBA00023136"/>
    </source>
</evidence>
<dbReference type="PROSITE" id="PS50893">
    <property type="entry name" value="ABC_TRANSPORTER_2"/>
    <property type="match status" value="1"/>
</dbReference>
<dbReference type="EMBL" id="VSSQ01000025">
    <property type="protein sequence ID" value="MPL64677.1"/>
    <property type="molecule type" value="Genomic_DNA"/>
</dbReference>
<evidence type="ECO:0000256" key="5">
    <source>
        <dbReference type="ARBA" id="ARBA00022989"/>
    </source>
</evidence>